<protein>
    <recommendedName>
        <fullName evidence="5">Ornithine aminotransferase</fullName>
    </recommendedName>
</protein>
<dbReference type="Proteomes" id="UP000294003">
    <property type="component" value="Unassembled WGS sequence"/>
</dbReference>
<dbReference type="InterPro" id="IPR015422">
    <property type="entry name" value="PyrdxlP-dep_Trfase_small"/>
</dbReference>
<comment type="caution">
    <text evidence="3">The sequence shown here is derived from an EMBL/GenBank/DDBJ whole genome shotgun (WGS) entry which is preliminary data.</text>
</comment>
<comment type="similarity">
    <text evidence="1">Belongs to the class-III pyridoxal-phosphate-dependent aminotransferase family.</text>
</comment>
<evidence type="ECO:0000313" key="3">
    <source>
        <dbReference type="EMBL" id="RYO91768.1"/>
    </source>
</evidence>
<dbReference type="SUPFAM" id="SSF53383">
    <property type="entry name" value="PLP-dependent transferases"/>
    <property type="match status" value="1"/>
</dbReference>
<accession>A0ABY0HG01</accession>
<dbReference type="PANTHER" id="PTHR45688">
    <property type="match status" value="1"/>
</dbReference>
<dbReference type="InterPro" id="IPR015421">
    <property type="entry name" value="PyrdxlP-dep_Trfase_major"/>
</dbReference>
<dbReference type="Gene3D" id="3.90.1150.10">
    <property type="entry name" value="Aspartate Aminotransferase, domain 1"/>
    <property type="match status" value="1"/>
</dbReference>
<evidence type="ECO:0000313" key="4">
    <source>
        <dbReference type="Proteomes" id="UP000294003"/>
    </source>
</evidence>
<reference evidence="3 4" key="1">
    <citation type="submission" date="2018-06" db="EMBL/GenBank/DDBJ databases">
        <title>Complete Genomes of Monosporascus.</title>
        <authorList>
            <person name="Robinson A.J."/>
            <person name="Natvig D.O."/>
        </authorList>
    </citation>
    <scope>NUCLEOTIDE SEQUENCE [LARGE SCALE GENOMIC DNA]</scope>
    <source>
        <strain evidence="3 4">CBS 609.92</strain>
    </source>
</reference>
<dbReference type="InterPro" id="IPR005814">
    <property type="entry name" value="Aminotrans_3"/>
</dbReference>
<dbReference type="PANTHER" id="PTHR45688:SF13">
    <property type="entry name" value="ALANINE--GLYOXYLATE AMINOTRANSFERASE 2-LIKE"/>
    <property type="match status" value="1"/>
</dbReference>
<organism evidence="3 4">
    <name type="scientific">Monosporascus cannonballus</name>
    <dbReference type="NCBI Taxonomy" id="155416"/>
    <lineage>
        <taxon>Eukaryota</taxon>
        <taxon>Fungi</taxon>
        <taxon>Dikarya</taxon>
        <taxon>Ascomycota</taxon>
        <taxon>Pezizomycotina</taxon>
        <taxon>Sordariomycetes</taxon>
        <taxon>Xylariomycetidae</taxon>
        <taxon>Xylariales</taxon>
        <taxon>Xylariales incertae sedis</taxon>
        <taxon>Monosporascus</taxon>
    </lineage>
</organism>
<dbReference type="EMBL" id="QJNS01000036">
    <property type="protein sequence ID" value="RYO91768.1"/>
    <property type="molecule type" value="Genomic_DNA"/>
</dbReference>
<dbReference type="Pfam" id="PF00202">
    <property type="entry name" value="Aminotran_3"/>
    <property type="match status" value="2"/>
</dbReference>
<dbReference type="Gene3D" id="3.40.640.10">
    <property type="entry name" value="Type I PLP-dependent aspartate aminotransferase-like (Major domain)"/>
    <property type="match status" value="1"/>
</dbReference>
<dbReference type="InterPro" id="IPR015424">
    <property type="entry name" value="PyrdxlP-dep_Trfase"/>
</dbReference>
<evidence type="ECO:0000256" key="2">
    <source>
        <dbReference type="ARBA" id="ARBA00022898"/>
    </source>
</evidence>
<sequence>MLSAPNTYRSMFRKPDGSYDWQAELNYGWSLIDQASCGSLAVCIVECIQSSAGIHVLPPDYLKALKRHCKERGMLLIVDEAQTGTLGNGLPLRAVVASAEIDRVCTERGYCFYTTHTNDTLPAAVGDKVLEVVIRDNLVQNSKELGVVLQEGLRRLQSRYSCIGDVRGRGLMAGVETMADNDKRPPLTSRDALLAARTSSASSGMFRIVPPITITREQINHGLEVLEETFASTPGNMPLY</sequence>
<evidence type="ECO:0000256" key="1">
    <source>
        <dbReference type="ARBA" id="ARBA00008954"/>
    </source>
</evidence>
<gene>
    <name evidence="3" type="ORF">DL762_001987</name>
</gene>
<name>A0ABY0HG01_9PEZI</name>
<proteinExistence type="inferred from homology"/>
<evidence type="ECO:0008006" key="5">
    <source>
        <dbReference type="Google" id="ProtNLM"/>
    </source>
</evidence>
<keyword evidence="2" id="KW-0663">Pyridoxal phosphate</keyword>
<keyword evidence="4" id="KW-1185">Reference proteome</keyword>